<protein>
    <submittedName>
        <fullName evidence="2">Uncharacterized protein</fullName>
    </submittedName>
</protein>
<sequence>MVTDHSTVCLPSGRRMCRLMDWNPRLPQELLDAIVDIVGSWPATENPNQTLKSLSLVSHSFAYSSRRHAFGSLTIHNGNALSFFELLKSPCCTLRRCKTSIWVEELDFYSHRRKRQEWLHAGIALPEDARAFVRGITADIGNYGQEGAQALMDHLSILFPHTKTLRIFQDMYMSLIDLSNWVAPFAKLESLRLDQYEDDPALDSSEGEESEDGDDDDDAEGEQSGEEEDGSEVGDEDDDADDAEDVHSNDEEDRSEDGHSEGEEEVSPAAEAVEESEDGAVPAVVCMSSSVLMPPPQPLKELVVFDNIINLGLGHLLDWLAAAEPSVKLAELHFIFHGVRSEVEERSLALAAASYLNLCSSTLAHLWIDDLRESLIDLLLPRVSWSTFT</sequence>
<dbReference type="EMBL" id="JASNQZ010000011">
    <property type="protein sequence ID" value="KAL0951831.1"/>
    <property type="molecule type" value="Genomic_DNA"/>
</dbReference>
<proteinExistence type="predicted"/>
<feature type="region of interest" description="Disordered" evidence="1">
    <location>
        <begin position="198"/>
        <end position="278"/>
    </location>
</feature>
<evidence type="ECO:0000313" key="2">
    <source>
        <dbReference type="EMBL" id="KAL0951831.1"/>
    </source>
</evidence>
<feature type="compositionally biased region" description="Acidic residues" evidence="1">
    <location>
        <begin position="198"/>
        <end position="255"/>
    </location>
</feature>
<reference evidence="3" key="1">
    <citation type="submission" date="2024-06" db="EMBL/GenBank/DDBJ databases">
        <title>Multi-omics analyses provide insights into the biosynthesis of the anticancer antibiotic pleurotin in Hohenbuehelia grisea.</title>
        <authorList>
            <person name="Weaver J.A."/>
            <person name="Alberti F."/>
        </authorList>
    </citation>
    <scope>NUCLEOTIDE SEQUENCE [LARGE SCALE GENOMIC DNA]</scope>
    <source>
        <strain evidence="3">T-177</strain>
    </source>
</reference>
<organism evidence="2 3">
    <name type="scientific">Hohenbuehelia grisea</name>
    <dbReference type="NCBI Taxonomy" id="104357"/>
    <lineage>
        <taxon>Eukaryota</taxon>
        <taxon>Fungi</taxon>
        <taxon>Dikarya</taxon>
        <taxon>Basidiomycota</taxon>
        <taxon>Agaricomycotina</taxon>
        <taxon>Agaricomycetes</taxon>
        <taxon>Agaricomycetidae</taxon>
        <taxon>Agaricales</taxon>
        <taxon>Pleurotineae</taxon>
        <taxon>Pleurotaceae</taxon>
        <taxon>Hohenbuehelia</taxon>
    </lineage>
</organism>
<name>A0ABR3J8F8_9AGAR</name>
<keyword evidence="3" id="KW-1185">Reference proteome</keyword>
<evidence type="ECO:0000313" key="3">
    <source>
        <dbReference type="Proteomes" id="UP001556367"/>
    </source>
</evidence>
<dbReference type="Proteomes" id="UP001556367">
    <property type="component" value="Unassembled WGS sequence"/>
</dbReference>
<gene>
    <name evidence="2" type="ORF">HGRIS_008493</name>
</gene>
<evidence type="ECO:0000256" key="1">
    <source>
        <dbReference type="SAM" id="MobiDB-lite"/>
    </source>
</evidence>
<comment type="caution">
    <text evidence="2">The sequence shown here is derived from an EMBL/GenBank/DDBJ whole genome shotgun (WGS) entry which is preliminary data.</text>
</comment>
<accession>A0ABR3J8F8</accession>
<feature type="compositionally biased region" description="Acidic residues" evidence="1">
    <location>
        <begin position="262"/>
        <end position="278"/>
    </location>
</feature>